<evidence type="ECO:0000256" key="1">
    <source>
        <dbReference type="ARBA" id="ARBA00022490"/>
    </source>
</evidence>
<feature type="compositionally biased region" description="Polar residues" evidence="5">
    <location>
        <begin position="1"/>
        <end position="16"/>
    </location>
</feature>
<dbReference type="HAMAP" id="MF_00822">
    <property type="entry name" value="UreE"/>
    <property type="match status" value="1"/>
</dbReference>
<dbReference type="GO" id="GO:0051082">
    <property type="term" value="F:unfolded protein binding"/>
    <property type="evidence" value="ECO:0007669"/>
    <property type="project" value="UniProtKB-UniRule"/>
</dbReference>
<accession>A0A239V7Y7</accession>
<dbReference type="KEGG" id="dco:SAMEA4475696_0388"/>
<dbReference type="InterPro" id="IPR036118">
    <property type="entry name" value="UreE_N_sf"/>
</dbReference>
<dbReference type="Gene3D" id="2.60.260.20">
    <property type="entry name" value="Urease metallochaperone UreE, N-terminal domain"/>
    <property type="match status" value="1"/>
</dbReference>
<evidence type="ECO:0000256" key="3">
    <source>
        <dbReference type="ARBA" id="ARBA00023186"/>
    </source>
</evidence>
<dbReference type="SUPFAM" id="SSF69737">
    <property type="entry name" value="Urease metallochaperone UreE, C-terminal domain"/>
    <property type="match status" value="1"/>
</dbReference>
<evidence type="ECO:0000313" key="8">
    <source>
        <dbReference type="Proteomes" id="UP000242637"/>
    </source>
</evidence>
<dbReference type="GO" id="GO:0005737">
    <property type="term" value="C:cytoplasm"/>
    <property type="evidence" value="ECO:0007669"/>
    <property type="project" value="UniProtKB-SubCell"/>
</dbReference>
<comment type="similarity">
    <text evidence="4">Belongs to the UreE family.</text>
</comment>
<dbReference type="GO" id="GO:0016151">
    <property type="term" value="F:nickel cation binding"/>
    <property type="evidence" value="ECO:0007669"/>
    <property type="project" value="UniProtKB-UniRule"/>
</dbReference>
<keyword evidence="3 4" id="KW-0143">Chaperone</keyword>
<dbReference type="Proteomes" id="UP000242637">
    <property type="component" value="Chromosome 1"/>
</dbReference>
<feature type="region of interest" description="Disordered" evidence="5">
    <location>
        <begin position="1"/>
        <end position="20"/>
    </location>
</feature>
<dbReference type="AlphaFoldDB" id="A0A239V7Y7"/>
<dbReference type="EMBL" id="LT906453">
    <property type="protein sequence ID" value="SNV18182.1"/>
    <property type="molecule type" value="Genomic_DNA"/>
</dbReference>
<dbReference type="GeneID" id="63458677"/>
<dbReference type="Pfam" id="PF02814">
    <property type="entry name" value="UreE_N"/>
    <property type="match status" value="1"/>
</dbReference>
<dbReference type="OrthoDB" id="9810882at2"/>
<evidence type="ECO:0000313" key="7">
    <source>
        <dbReference type="EMBL" id="SNV18182.1"/>
    </source>
</evidence>
<keyword evidence="8" id="KW-1185">Reference proteome</keyword>
<evidence type="ECO:0000256" key="4">
    <source>
        <dbReference type="HAMAP-Rule" id="MF_00822"/>
    </source>
</evidence>
<evidence type="ECO:0000256" key="2">
    <source>
        <dbReference type="ARBA" id="ARBA00022596"/>
    </source>
</evidence>
<dbReference type="Gene3D" id="3.30.70.790">
    <property type="entry name" value="UreE, C-terminal domain"/>
    <property type="match status" value="1"/>
</dbReference>
<sequence>MTDTTPNTPAAESQESLPPIHSTAVIFNITDGTPEHLIHTPGEHHGHRERETIRLHNEALAKRIQRLRTDKGREISLRLPSGSPALRPGDVIAVTDTSFITIETTTTRVIVVRPSCIRQMGEAAHALGNRHRQVQFFDDSTQFGAQFGQVVFLTPYDHTVTDHLESLHVDYTIEDVELDTPFRHAEHQH</sequence>
<dbReference type="STRING" id="1121387.GCA_000429885_01327"/>
<reference evidence="7 8" key="1">
    <citation type="submission" date="2017-06" db="EMBL/GenBank/DDBJ databases">
        <authorList>
            <consortium name="Pathogen Informatics"/>
        </authorList>
    </citation>
    <scope>NUCLEOTIDE SEQUENCE [LARGE SCALE GENOMIC DNA]</scope>
    <source>
        <strain evidence="7 8">NCTC13039</strain>
    </source>
</reference>
<dbReference type="InterPro" id="IPR012406">
    <property type="entry name" value="UreE"/>
</dbReference>
<dbReference type="RefSeq" id="WP_051277534.1">
    <property type="nucleotide sequence ID" value="NZ_JAAFNI010000001.1"/>
</dbReference>
<dbReference type="GO" id="GO:0006457">
    <property type="term" value="P:protein folding"/>
    <property type="evidence" value="ECO:0007669"/>
    <property type="project" value="InterPro"/>
</dbReference>
<gene>
    <name evidence="4 7" type="primary">ureE</name>
    <name evidence="7" type="ORF">SAMEA4475696_00388</name>
</gene>
<keyword evidence="2 4" id="KW-0533">Nickel</keyword>
<evidence type="ECO:0000256" key="5">
    <source>
        <dbReference type="SAM" id="MobiDB-lite"/>
    </source>
</evidence>
<dbReference type="SMART" id="SM00988">
    <property type="entry name" value="UreE_N"/>
    <property type="match status" value="1"/>
</dbReference>
<comment type="function">
    <text evidence="4">Involved in urease metallocenter assembly. Binds nickel. Probably functions as a nickel donor during metallocenter assembly.</text>
</comment>
<dbReference type="InterPro" id="IPR004029">
    <property type="entry name" value="UreE_N"/>
</dbReference>
<feature type="domain" description="UreE urease accessory N-terminal" evidence="6">
    <location>
        <begin position="34"/>
        <end position="100"/>
    </location>
</feature>
<protein>
    <recommendedName>
        <fullName evidence="4">Urease accessory protein UreE</fullName>
    </recommendedName>
</protein>
<comment type="subcellular location">
    <subcellularLocation>
        <location evidence="4">Cytoplasm</location>
    </subcellularLocation>
</comment>
<keyword evidence="1 4" id="KW-0963">Cytoplasm</keyword>
<proteinExistence type="inferred from homology"/>
<evidence type="ECO:0000259" key="6">
    <source>
        <dbReference type="SMART" id="SM00988"/>
    </source>
</evidence>
<organism evidence="7 8">
    <name type="scientific">Dermatophilus congolensis</name>
    <dbReference type="NCBI Taxonomy" id="1863"/>
    <lineage>
        <taxon>Bacteria</taxon>
        <taxon>Bacillati</taxon>
        <taxon>Actinomycetota</taxon>
        <taxon>Actinomycetes</taxon>
        <taxon>Micrococcales</taxon>
        <taxon>Dermatophilaceae</taxon>
        <taxon>Dermatophilus</taxon>
    </lineage>
</organism>
<name>A0A239V7Y7_9MICO</name>
<dbReference type="SUPFAM" id="SSF69287">
    <property type="entry name" value="Urease metallochaperone UreE, N-terminal domain"/>
    <property type="match status" value="1"/>
</dbReference>